<evidence type="ECO:0000313" key="10">
    <source>
        <dbReference type="RefSeq" id="XP_034251717.1"/>
    </source>
</evidence>
<evidence type="ECO:0000256" key="1">
    <source>
        <dbReference type="ARBA" id="ARBA00004123"/>
    </source>
</evidence>
<proteinExistence type="inferred from homology"/>
<dbReference type="InParanoid" id="A0A6P9A1Q6"/>
<dbReference type="Gene3D" id="1.20.1410.10">
    <property type="entry name" value="I/LWEQ domain"/>
    <property type="match status" value="1"/>
</dbReference>
<dbReference type="Gene3D" id="1.20.1420.10">
    <property type="entry name" value="Talin, central domain"/>
    <property type="match status" value="1"/>
</dbReference>
<keyword evidence="5" id="KW-0539">Nucleus</keyword>
<evidence type="ECO:0000256" key="4">
    <source>
        <dbReference type="ARBA" id="ARBA00022490"/>
    </source>
</evidence>
<name>A0A6P9A1Q6_THRPL</name>
<protein>
    <submittedName>
        <fullName evidence="10">Cyclin-D1-binding protein 1 homolog</fullName>
    </submittedName>
</protein>
<evidence type="ECO:0000256" key="2">
    <source>
        <dbReference type="ARBA" id="ARBA00004496"/>
    </source>
</evidence>
<dbReference type="GeneID" id="117651641"/>
<feature type="domain" description="Cyclin-D1-binding protein 1-like C-terminal" evidence="8">
    <location>
        <begin position="188"/>
        <end position="285"/>
    </location>
</feature>
<dbReference type="Proteomes" id="UP000515158">
    <property type="component" value="Unplaced"/>
</dbReference>
<dbReference type="PANTHER" id="PTHR15492">
    <property type="entry name" value="CYCLIN D1-BINDING PROTEIN 1"/>
    <property type="match status" value="1"/>
</dbReference>
<keyword evidence="6" id="KW-0131">Cell cycle</keyword>
<evidence type="ECO:0000256" key="3">
    <source>
        <dbReference type="ARBA" id="ARBA00008940"/>
    </source>
</evidence>
<dbReference type="GO" id="GO:0005634">
    <property type="term" value="C:nucleus"/>
    <property type="evidence" value="ECO:0007669"/>
    <property type="project" value="UniProtKB-SubCell"/>
</dbReference>
<dbReference type="InterPro" id="IPR049317">
    <property type="entry name" value="GCIP-like_N"/>
</dbReference>
<dbReference type="InterPro" id="IPR049318">
    <property type="entry name" value="GCIP_C"/>
</dbReference>
<organism evidence="10">
    <name type="scientific">Thrips palmi</name>
    <name type="common">Melon thrips</name>
    <dbReference type="NCBI Taxonomy" id="161013"/>
    <lineage>
        <taxon>Eukaryota</taxon>
        <taxon>Metazoa</taxon>
        <taxon>Ecdysozoa</taxon>
        <taxon>Arthropoda</taxon>
        <taxon>Hexapoda</taxon>
        <taxon>Insecta</taxon>
        <taxon>Pterygota</taxon>
        <taxon>Neoptera</taxon>
        <taxon>Paraneoptera</taxon>
        <taxon>Thysanoptera</taxon>
        <taxon>Terebrantia</taxon>
        <taxon>Thripoidea</taxon>
        <taxon>Thripidae</taxon>
        <taxon>Thrips</taxon>
    </lineage>
</organism>
<dbReference type="GO" id="GO:0005737">
    <property type="term" value="C:cytoplasm"/>
    <property type="evidence" value="ECO:0007669"/>
    <property type="project" value="UniProtKB-SubCell"/>
</dbReference>
<dbReference type="Pfam" id="PF13324">
    <property type="entry name" value="GCIP_N"/>
    <property type="match status" value="1"/>
</dbReference>
<evidence type="ECO:0000256" key="6">
    <source>
        <dbReference type="ARBA" id="ARBA00023306"/>
    </source>
</evidence>
<dbReference type="KEGG" id="tpal:117651641"/>
<evidence type="ECO:0000313" key="9">
    <source>
        <dbReference type="Proteomes" id="UP000515158"/>
    </source>
</evidence>
<keyword evidence="4" id="KW-0963">Cytoplasm</keyword>
<reference evidence="10" key="1">
    <citation type="submission" date="2025-08" db="UniProtKB">
        <authorList>
            <consortium name="RefSeq"/>
        </authorList>
    </citation>
    <scope>IDENTIFICATION</scope>
    <source>
        <tissue evidence="10">Total insect</tissue>
    </source>
</reference>
<dbReference type="RefSeq" id="XP_034251717.1">
    <property type="nucleotide sequence ID" value="XM_034395826.1"/>
</dbReference>
<dbReference type="OrthoDB" id="41588at2759"/>
<keyword evidence="9" id="KW-1185">Reference proteome</keyword>
<comment type="similarity">
    <text evidence="3">Belongs to the CCNDBP1 family.</text>
</comment>
<dbReference type="PANTHER" id="PTHR15492:SF1">
    <property type="entry name" value="CYCLIN-D1-BINDING PROTEIN 1"/>
    <property type="match status" value="1"/>
</dbReference>
<gene>
    <name evidence="10" type="primary">LOC117651641</name>
</gene>
<evidence type="ECO:0000259" key="8">
    <source>
        <dbReference type="Pfam" id="PF20936"/>
    </source>
</evidence>
<dbReference type="Pfam" id="PF20936">
    <property type="entry name" value="GCIP_C"/>
    <property type="match status" value="1"/>
</dbReference>
<evidence type="ECO:0000259" key="7">
    <source>
        <dbReference type="Pfam" id="PF13324"/>
    </source>
</evidence>
<dbReference type="AlphaFoldDB" id="A0A6P9A1Q6"/>
<feature type="domain" description="Cyclin-D1-binding protein 1-like N-terminal" evidence="7">
    <location>
        <begin position="44"/>
        <end position="177"/>
    </location>
</feature>
<dbReference type="InterPro" id="IPR026907">
    <property type="entry name" value="GCIP-like"/>
</dbReference>
<accession>A0A6P9A1Q6</accession>
<evidence type="ECO:0000256" key="5">
    <source>
        <dbReference type="ARBA" id="ARBA00023242"/>
    </source>
</evidence>
<comment type="subcellular location">
    <subcellularLocation>
        <location evidence="2">Cytoplasm</location>
    </subcellularLocation>
    <subcellularLocation>
        <location evidence="1">Nucleus</location>
    </subcellularLocation>
</comment>
<sequence>MAVTLAKVLETAQGSVNETLKELTEAPLEEEDEGLATPENFWQELGNATQKIASEVAKLTLVLTQPPKPTVSIAQNIVNGVEAAWTTLLSSSRRSPPKGALLRKELRNAVLRIGEALATLLKALKEAENGSELQMTGRVWEACTAMEKVPRDNLAATRSLLAKEELLLTDALQEIEEELKCSRLSENDDVDNSANWTNQEKELLNPCVGLVRTARASIKKVGEAVRLKGHCRDSTGAEQLDRLAVAAEKLSPAVDTFVASIYPPMNKCSVSSTALAVVTVVREFLELARQCDVTGESDSEWLSFLLRAVDHNNNKVQPLLSPD</sequence>